<dbReference type="KEGG" id="mbak:MSBR3_1604"/>
<name>A0A0E3SLP5_METBA</name>
<evidence type="ECO:0000313" key="3">
    <source>
        <dbReference type="EMBL" id="AKB82182.1"/>
    </source>
</evidence>
<accession>A0A0E3SLP5</accession>
<proteinExistence type="predicted"/>
<keyword evidence="1 3" id="KW-0808">Transferase</keyword>
<sequence length="420" mass="48393">MKKALIVACYFPPEGGPGVQRTAKFVKYLDHFGWDPIVLTSKKKLLPTHDPSLLEDLPSSIKITRTFTLQPRMKSKKSIIRYLIFVLVYSISIPDLSVWWIPFALYEGFLLIKKEKIDIIYVTGDPFSSYIIGIFLKLLTGKPLILDFRDAWILDPRRPIKKVLKWKLPIENFMFNICVKYADKVVLATNSMKSDFITQFHKYKSPDDFIAITNGFDVQDLKNISLVEKDSKTFNLVYCGSLNDISRDPIYLFKALSIMKREQPDIYYQIKLYLVGNIHNNYVENIYKYCINDCVILKGYQPHSKSLGYLEMADVLVFIMETGKNVRQITSGKVFEYIAFGKPILALAPKDSDAADIIKESKLGIFANPTDEYSIYNTLLYLFDSWKNNKEIIDCSSSLISKYSRENLTKELAFVFNVCS</sequence>
<keyword evidence="2" id="KW-0472">Membrane</keyword>
<dbReference type="GeneID" id="24789145"/>
<dbReference type="SUPFAM" id="SSF53756">
    <property type="entry name" value="UDP-Glycosyltransferase/glycogen phosphorylase"/>
    <property type="match status" value="1"/>
</dbReference>
<gene>
    <name evidence="3" type="ORF">MSBR3_1604</name>
</gene>
<dbReference type="GO" id="GO:0016757">
    <property type="term" value="F:glycosyltransferase activity"/>
    <property type="evidence" value="ECO:0007669"/>
    <property type="project" value="TreeGrafter"/>
</dbReference>
<evidence type="ECO:0000256" key="1">
    <source>
        <dbReference type="ARBA" id="ARBA00022679"/>
    </source>
</evidence>
<keyword evidence="2" id="KW-1133">Transmembrane helix</keyword>
<dbReference type="PATRIC" id="fig|1434107.4.peg.2079"/>
<dbReference type="EMBL" id="CP009517">
    <property type="protein sequence ID" value="AKB82182.1"/>
    <property type="molecule type" value="Genomic_DNA"/>
</dbReference>
<dbReference type="Pfam" id="PF13692">
    <property type="entry name" value="Glyco_trans_1_4"/>
    <property type="match status" value="1"/>
</dbReference>
<protein>
    <submittedName>
        <fullName evidence="3">TPR/glycosyl transferase domain protein</fullName>
    </submittedName>
</protein>
<organism evidence="3 4">
    <name type="scientific">Methanosarcina barkeri 3</name>
    <dbReference type="NCBI Taxonomy" id="1434107"/>
    <lineage>
        <taxon>Archaea</taxon>
        <taxon>Methanobacteriati</taxon>
        <taxon>Methanobacteriota</taxon>
        <taxon>Stenosarchaea group</taxon>
        <taxon>Methanomicrobia</taxon>
        <taxon>Methanosarcinales</taxon>
        <taxon>Methanosarcinaceae</taxon>
        <taxon>Methanosarcina</taxon>
    </lineage>
</organism>
<dbReference type="RefSeq" id="WP_048107561.1">
    <property type="nucleotide sequence ID" value="NZ_CP009517.1"/>
</dbReference>
<keyword evidence="2" id="KW-0812">Transmembrane</keyword>
<dbReference type="AlphaFoldDB" id="A0A0E3SLP5"/>
<dbReference type="PANTHER" id="PTHR46401:SF2">
    <property type="entry name" value="GLYCOSYLTRANSFERASE WBBK-RELATED"/>
    <property type="match status" value="1"/>
</dbReference>
<dbReference type="OrthoDB" id="132546at2157"/>
<dbReference type="Proteomes" id="UP000033066">
    <property type="component" value="Chromosome"/>
</dbReference>
<evidence type="ECO:0000256" key="2">
    <source>
        <dbReference type="SAM" id="Phobius"/>
    </source>
</evidence>
<keyword evidence="4" id="KW-1185">Reference proteome</keyword>
<dbReference type="Gene3D" id="3.40.50.2000">
    <property type="entry name" value="Glycogen Phosphorylase B"/>
    <property type="match status" value="2"/>
</dbReference>
<dbReference type="PANTHER" id="PTHR46401">
    <property type="entry name" value="GLYCOSYLTRANSFERASE WBBK-RELATED"/>
    <property type="match status" value="1"/>
</dbReference>
<dbReference type="CDD" id="cd03794">
    <property type="entry name" value="GT4_WbuB-like"/>
    <property type="match status" value="1"/>
</dbReference>
<evidence type="ECO:0000313" key="4">
    <source>
        <dbReference type="Proteomes" id="UP000033066"/>
    </source>
</evidence>
<dbReference type="HOGENOM" id="CLU_032377_0_0_2"/>
<reference evidence="3" key="1">
    <citation type="submission" date="2014-07" db="EMBL/GenBank/DDBJ databases">
        <title>Methanogenic archaea and the global carbon cycle.</title>
        <authorList>
            <person name="Henriksen J.R."/>
            <person name="Luke J."/>
            <person name="Reinhart S."/>
            <person name="Benedict M.N."/>
            <person name="Youngblut N.D."/>
            <person name="Metcalf M.E."/>
            <person name="Whitaker R.J."/>
            <person name="Metcalf W.W."/>
        </authorList>
    </citation>
    <scope>NUCLEOTIDE SEQUENCE [LARGE SCALE GENOMIC DNA]</scope>
    <source>
        <strain evidence="3">3</strain>
    </source>
</reference>
<dbReference type="STRING" id="1434107.MSBR3_1604"/>
<feature type="transmembrane region" description="Helical" evidence="2">
    <location>
        <begin position="79"/>
        <end position="99"/>
    </location>
</feature>